<dbReference type="InterPro" id="IPR000253">
    <property type="entry name" value="FHA_dom"/>
</dbReference>
<dbReference type="Gene3D" id="2.60.200.20">
    <property type="match status" value="1"/>
</dbReference>
<dbReference type="PROSITE" id="PS50006">
    <property type="entry name" value="FHA_DOMAIN"/>
    <property type="match status" value="1"/>
</dbReference>
<keyword evidence="1" id="KW-0812">Transmembrane</keyword>
<organism evidence="3 4">
    <name type="scientific">Candidatus Brocadia sapporoensis</name>
    <dbReference type="NCBI Taxonomy" id="392547"/>
    <lineage>
        <taxon>Bacteria</taxon>
        <taxon>Pseudomonadati</taxon>
        <taxon>Planctomycetota</taxon>
        <taxon>Candidatus Brocadiia</taxon>
        <taxon>Candidatus Brocadiales</taxon>
        <taxon>Candidatus Brocadiaceae</taxon>
        <taxon>Candidatus Brocadia</taxon>
    </lineage>
</organism>
<protein>
    <recommendedName>
        <fullName evidence="2">FHA domain-containing protein</fullName>
    </recommendedName>
</protein>
<sequence>MKAIFAHLTGSCRGNTEVFASDEILIGTDAKAHIHFDPEIDKNTSRYHTKIQLRECDYILKDQGSAKGTLVNNRLVNEIVLKDGDLIEFGAGGPKVRFRTKTDNADVCKPWTEIVEGPVGYIASTLHRGGITTETAFFKIGAFLILFAVFSSLVSYFYIQYLRLSKTVEKVHTLEVERSVAERIIKSYSDGVCLIQGAFYFYDEETNEPLMMMGKRTARD</sequence>
<accession>A0A1V6LXR8</accession>
<gene>
    <name evidence="3" type="ORF">BIY37_10945</name>
</gene>
<dbReference type="InterPro" id="IPR008984">
    <property type="entry name" value="SMAD_FHA_dom_sf"/>
</dbReference>
<keyword evidence="1" id="KW-1133">Transmembrane helix</keyword>
<dbReference type="SUPFAM" id="SSF49879">
    <property type="entry name" value="SMAD/FHA domain"/>
    <property type="match status" value="1"/>
</dbReference>
<evidence type="ECO:0000259" key="2">
    <source>
        <dbReference type="PROSITE" id="PS50006"/>
    </source>
</evidence>
<dbReference type="AlphaFoldDB" id="A0A1V6LXR8"/>
<feature type="transmembrane region" description="Helical" evidence="1">
    <location>
        <begin position="136"/>
        <end position="159"/>
    </location>
</feature>
<evidence type="ECO:0000256" key="1">
    <source>
        <dbReference type="SAM" id="Phobius"/>
    </source>
</evidence>
<name>A0A1V6LXR8_9BACT</name>
<evidence type="ECO:0000313" key="3">
    <source>
        <dbReference type="EMBL" id="OQD44932.1"/>
    </source>
</evidence>
<evidence type="ECO:0000313" key="4">
    <source>
        <dbReference type="Proteomes" id="UP000242219"/>
    </source>
</evidence>
<dbReference type="Pfam" id="PF00498">
    <property type="entry name" value="FHA"/>
    <property type="match status" value="1"/>
</dbReference>
<reference evidence="3 4" key="1">
    <citation type="journal article" date="2016" name="Genome Announc.">
        <title>Draft Genome Sequence of the Anaerobic Ammonium-Oxidizing Bacterium 'Candidatus Brocadia sp. 40'.</title>
        <authorList>
            <person name="Ali M."/>
            <person name="Haroon M.F."/>
            <person name="Narita Y."/>
            <person name="Zhang L."/>
            <person name="Rangel Shaw D."/>
            <person name="Okabe S."/>
            <person name="Saikaly P.E."/>
        </authorList>
    </citation>
    <scope>NUCLEOTIDE SEQUENCE [LARGE SCALE GENOMIC DNA]</scope>
    <source>
        <strain evidence="3 4">40</strain>
    </source>
</reference>
<dbReference type="EMBL" id="MJUW02000112">
    <property type="protein sequence ID" value="OQD44932.1"/>
    <property type="molecule type" value="Genomic_DNA"/>
</dbReference>
<keyword evidence="1" id="KW-0472">Membrane</keyword>
<dbReference type="Proteomes" id="UP000242219">
    <property type="component" value="Unassembled WGS sequence"/>
</dbReference>
<proteinExistence type="predicted"/>
<dbReference type="RefSeq" id="WP_070067863.1">
    <property type="nucleotide sequence ID" value="NZ_MJUW02000112.1"/>
</dbReference>
<keyword evidence="4" id="KW-1185">Reference proteome</keyword>
<dbReference type="CDD" id="cd00060">
    <property type="entry name" value="FHA"/>
    <property type="match status" value="1"/>
</dbReference>
<feature type="domain" description="FHA" evidence="2">
    <location>
        <begin position="24"/>
        <end position="76"/>
    </location>
</feature>
<comment type="caution">
    <text evidence="3">The sequence shown here is derived from an EMBL/GenBank/DDBJ whole genome shotgun (WGS) entry which is preliminary data.</text>
</comment>